<organism evidence="3 4">
    <name type="scientific">Terriglobus roseus</name>
    <dbReference type="NCBI Taxonomy" id="392734"/>
    <lineage>
        <taxon>Bacteria</taxon>
        <taxon>Pseudomonadati</taxon>
        <taxon>Acidobacteriota</taxon>
        <taxon>Terriglobia</taxon>
        <taxon>Terriglobales</taxon>
        <taxon>Acidobacteriaceae</taxon>
        <taxon>Terriglobus</taxon>
    </lineage>
</organism>
<sequence>MIVRRWVVCALLAAAPLALAQAPASRNPPAQVPIENAPPADTAPALFPHTLTKPWYIAGQANSILQAHGAFHSPYEGVNSLRARGEYKVSLLGTVYLGLQPWQLLAGADSVKASRYNTDFLVNVEAAGGRGISQALGLAGFTNLDVVRNPTLGSKPYIARLEVHQTIGFTDAMTDNTRGPLSLATKVPVRRLEFRAGKMSTPDVFDLNSVLSDSHLQFTNWSIDNNGAWDYAADTRGYTYGATLEYQDRDWAVRYGLMLMPTVANGIDLDWAVKRSRGQNVEAELRHGFLPGKKGTQRVLAFVNTAHMGSYREAVQAYLRGTDATPDITLHEHTSARKYGFGYNMEQAVTDDLTVAARFGWNDGKTESFAYTEIEQTALVGASYDGKQWGRKNDKVGLAFSSNAIKRDHQQYLANGGLGFILGDGHLRYGRENIVEGYYNLHLWRGSYFAAGGSHINNPGYNRDRGPVWVPSLRMHMDF</sequence>
<dbReference type="InterPro" id="IPR038673">
    <property type="entry name" value="OprB_sf"/>
</dbReference>
<evidence type="ECO:0000313" key="3">
    <source>
        <dbReference type="EMBL" id="SEC13007.1"/>
    </source>
</evidence>
<dbReference type="InterPro" id="IPR007049">
    <property type="entry name" value="Carb-sel_porin_OprB"/>
</dbReference>
<proteinExistence type="inferred from homology"/>
<dbReference type="GO" id="GO:0015288">
    <property type="term" value="F:porin activity"/>
    <property type="evidence" value="ECO:0007669"/>
    <property type="project" value="InterPro"/>
</dbReference>
<evidence type="ECO:0000256" key="1">
    <source>
        <dbReference type="ARBA" id="ARBA00008769"/>
    </source>
</evidence>
<dbReference type="EMBL" id="FNSD01000001">
    <property type="protein sequence ID" value="SEC13007.1"/>
    <property type="molecule type" value="Genomic_DNA"/>
</dbReference>
<comment type="similarity">
    <text evidence="1 2">Belongs to the OprB family.</text>
</comment>
<dbReference type="OrthoDB" id="5755240at2"/>
<dbReference type="AlphaFoldDB" id="A0A1H4Q005"/>
<dbReference type="Pfam" id="PF04966">
    <property type="entry name" value="OprB"/>
    <property type="match status" value="1"/>
</dbReference>
<feature type="signal peptide" evidence="2">
    <location>
        <begin position="1"/>
        <end position="20"/>
    </location>
</feature>
<feature type="chain" id="PRO_5010000989" evidence="2">
    <location>
        <begin position="21"/>
        <end position="479"/>
    </location>
</feature>
<protein>
    <submittedName>
        <fullName evidence="3">Carbohydrate-selective porin, OprB family</fullName>
    </submittedName>
</protein>
<evidence type="ECO:0000313" key="4">
    <source>
        <dbReference type="Proteomes" id="UP000182409"/>
    </source>
</evidence>
<dbReference type="Proteomes" id="UP000182409">
    <property type="component" value="Unassembled WGS sequence"/>
</dbReference>
<dbReference type="Gene3D" id="2.40.160.180">
    <property type="entry name" value="Carbohydrate-selective porin OprB"/>
    <property type="match status" value="1"/>
</dbReference>
<dbReference type="GO" id="GO:0016020">
    <property type="term" value="C:membrane"/>
    <property type="evidence" value="ECO:0007669"/>
    <property type="project" value="InterPro"/>
</dbReference>
<name>A0A1H4Q005_9BACT</name>
<gene>
    <name evidence="3" type="ORF">SAMN05443244_2727</name>
</gene>
<reference evidence="3 4" key="1">
    <citation type="submission" date="2016-10" db="EMBL/GenBank/DDBJ databases">
        <authorList>
            <person name="de Groot N.N."/>
        </authorList>
    </citation>
    <scope>NUCLEOTIDE SEQUENCE [LARGE SCALE GENOMIC DNA]</scope>
    <source>
        <strain evidence="3 4">AB35.6</strain>
    </source>
</reference>
<evidence type="ECO:0000256" key="2">
    <source>
        <dbReference type="RuleBase" id="RU363072"/>
    </source>
</evidence>
<accession>A0A1H4Q005</accession>
<keyword evidence="2" id="KW-0732">Signal</keyword>
<dbReference type="GO" id="GO:0008643">
    <property type="term" value="P:carbohydrate transport"/>
    <property type="evidence" value="ECO:0007669"/>
    <property type="project" value="InterPro"/>
</dbReference>